<dbReference type="Proteomes" id="UP000050514">
    <property type="component" value="Unassembled WGS sequence"/>
</dbReference>
<gene>
    <name evidence="1" type="ORF">AC812_16595</name>
</gene>
<reference evidence="1 2" key="1">
    <citation type="submission" date="2015-07" db="EMBL/GenBank/DDBJ databases">
        <title>Draft genome of Bellilinea caldifistulae DSM 17877.</title>
        <authorList>
            <person name="Hemp J."/>
            <person name="Ward L.M."/>
            <person name="Pace L.A."/>
            <person name="Fischer W.W."/>
        </authorList>
    </citation>
    <scope>NUCLEOTIDE SEQUENCE [LARGE SCALE GENOMIC DNA]</scope>
    <source>
        <strain evidence="1 2">GOMI-1</strain>
    </source>
</reference>
<comment type="caution">
    <text evidence="1">The sequence shown here is derived from an EMBL/GenBank/DDBJ whole genome shotgun (WGS) entry which is preliminary data.</text>
</comment>
<dbReference type="RefSeq" id="WP_061919084.1">
    <property type="nucleotide sequence ID" value="NZ_DF967971.1"/>
</dbReference>
<proteinExistence type="predicted"/>
<name>A0A0P6XII0_9CHLR</name>
<protein>
    <submittedName>
        <fullName evidence="1">Uncharacterized protein</fullName>
    </submittedName>
</protein>
<evidence type="ECO:0000313" key="2">
    <source>
        <dbReference type="Proteomes" id="UP000050514"/>
    </source>
</evidence>
<evidence type="ECO:0000313" key="1">
    <source>
        <dbReference type="EMBL" id="KPL70941.1"/>
    </source>
</evidence>
<sequence length="88" mass="10188">MINELETRMISVILQCGAWYAEPEDYHLYLHVVADGEKKILVTTVAESESDARKVILEDDSKRKILFTISLFDLLEFARKNELDDPDE</sequence>
<organism evidence="1 2">
    <name type="scientific">Bellilinea caldifistulae</name>
    <dbReference type="NCBI Taxonomy" id="360411"/>
    <lineage>
        <taxon>Bacteria</taxon>
        <taxon>Bacillati</taxon>
        <taxon>Chloroflexota</taxon>
        <taxon>Anaerolineae</taxon>
        <taxon>Anaerolineales</taxon>
        <taxon>Anaerolineaceae</taxon>
        <taxon>Bellilinea</taxon>
    </lineage>
</organism>
<keyword evidence="2" id="KW-1185">Reference proteome</keyword>
<dbReference type="EMBL" id="LGHJ01000028">
    <property type="protein sequence ID" value="KPL70941.1"/>
    <property type="molecule type" value="Genomic_DNA"/>
</dbReference>
<accession>A0A0P6XII0</accession>
<dbReference type="AlphaFoldDB" id="A0A0P6XII0"/>